<feature type="chain" id="PRO_5022794457" description="Glycine rich protein" evidence="2">
    <location>
        <begin position="23"/>
        <end position="127"/>
    </location>
</feature>
<dbReference type="EMBL" id="CABPRJ010000485">
    <property type="protein sequence ID" value="VVC28902.1"/>
    <property type="molecule type" value="Genomic_DNA"/>
</dbReference>
<dbReference type="AlphaFoldDB" id="A0A5E4MF09"/>
<dbReference type="Proteomes" id="UP000325440">
    <property type="component" value="Unassembled WGS sequence"/>
</dbReference>
<sequence>MNFGYFVFCALIALLVPFSTVPFNEDFDVANDGQGRIYGFAICKGRGGGGRGGGHGGGYGGGSSGGRYGGSGSGRSSGGSAGSFLWGSPSDHSEKGKDRTSKKKKHNWWSKKGFRHPFGKKKKDKKN</sequence>
<evidence type="ECO:0000313" key="3">
    <source>
        <dbReference type="EMBL" id="VVC28902.1"/>
    </source>
</evidence>
<organism evidence="3 4">
    <name type="scientific">Cinara cedri</name>
    <dbReference type="NCBI Taxonomy" id="506608"/>
    <lineage>
        <taxon>Eukaryota</taxon>
        <taxon>Metazoa</taxon>
        <taxon>Ecdysozoa</taxon>
        <taxon>Arthropoda</taxon>
        <taxon>Hexapoda</taxon>
        <taxon>Insecta</taxon>
        <taxon>Pterygota</taxon>
        <taxon>Neoptera</taxon>
        <taxon>Paraneoptera</taxon>
        <taxon>Hemiptera</taxon>
        <taxon>Sternorrhyncha</taxon>
        <taxon>Aphidomorpha</taxon>
        <taxon>Aphidoidea</taxon>
        <taxon>Aphididae</taxon>
        <taxon>Lachninae</taxon>
        <taxon>Cinara</taxon>
    </lineage>
</organism>
<reference evidence="3 4" key="1">
    <citation type="submission" date="2019-08" db="EMBL/GenBank/DDBJ databases">
        <authorList>
            <person name="Alioto T."/>
            <person name="Alioto T."/>
            <person name="Gomez Garrido J."/>
        </authorList>
    </citation>
    <scope>NUCLEOTIDE SEQUENCE [LARGE SCALE GENOMIC DNA]</scope>
</reference>
<evidence type="ECO:0000256" key="2">
    <source>
        <dbReference type="SAM" id="SignalP"/>
    </source>
</evidence>
<feature type="signal peptide" evidence="2">
    <location>
        <begin position="1"/>
        <end position="22"/>
    </location>
</feature>
<evidence type="ECO:0008006" key="5">
    <source>
        <dbReference type="Google" id="ProtNLM"/>
    </source>
</evidence>
<keyword evidence="4" id="KW-1185">Reference proteome</keyword>
<feature type="region of interest" description="Disordered" evidence="1">
    <location>
        <begin position="50"/>
        <end position="127"/>
    </location>
</feature>
<proteinExistence type="predicted"/>
<protein>
    <recommendedName>
        <fullName evidence="5">Glycine rich protein</fullName>
    </recommendedName>
</protein>
<evidence type="ECO:0000256" key="1">
    <source>
        <dbReference type="SAM" id="MobiDB-lite"/>
    </source>
</evidence>
<feature type="compositionally biased region" description="Gly residues" evidence="1">
    <location>
        <begin position="50"/>
        <end position="81"/>
    </location>
</feature>
<name>A0A5E4MF09_9HEMI</name>
<feature type="compositionally biased region" description="Basic residues" evidence="1">
    <location>
        <begin position="100"/>
        <end position="127"/>
    </location>
</feature>
<accession>A0A5E4MF09</accession>
<keyword evidence="2" id="KW-0732">Signal</keyword>
<gene>
    <name evidence="3" type="ORF">CINCED_3A010030</name>
</gene>
<evidence type="ECO:0000313" key="4">
    <source>
        <dbReference type="Proteomes" id="UP000325440"/>
    </source>
</evidence>